<proteinExistence type="predicted"/>
<protein>
    <recommendedName>
        <fullName evidence="3">IS3 family transposase</fullName>
    </recommendedName>
</protein>
<dbReference type="EMBL" id="AFZG01000041">
    <property type="protein sequence ID" value="EHL18812.1"/>
    <property type="molecule type" value="Genomic_DNA"/>
</dbReference>
<organism evidence="1 2">
    <name type="scientific">Peptoanaerobacter stomatis</name>
    <dbReference type="NCBI Taxonomy" id="796937"/>
    <lineage>
        <taxon>Bacteria</taxon>
        <taxon>Bacillati</taxon>
        <taxon>Bacillota</taxon>
        <taxon>Clostridia</taxon>
        <taxon>Peptostreptococcales</taxon>
        <taxon>Filifactoraceae</taxon>
        <taxon>Peptoanaerobacter</taxon>
    </lineage>
</organism>
<reference evidence="1 2" key="1">
    <citation type="submission" date="2011-08" db="EMBL/GenBank/DDBJ databases">
        <title>The Genome Sequence of Eubacteriaceae bacterium CM5.</title>
        <authorList>
            <consortium name="The Broad Institute Genome Sequencing Platform"/>
            <person name="Earl A."/>
            <person name="Ward D."/>
            <person name="Feldgarden M."/>
            <person name="Gevers D."/>
            <person name="Sizova M."/>
            <person name="Hazen A."/>
            <person name="Epstein S."/>
            <person name="Young S.K."/>
            <person name="Zeng Q."/>
            <person name="Gargeya S."/>
            <person name="Fitzgerald M."/>
            <person name="Haas B."/>
            <person name="Abouelleil A."/>
            <person name="Alvarado L."/>
            <person name="Arachchi H.M."/>
            <person name="Berlin A."/>
            <person name="Brown A."/>
            <person name="Chapman S.B."/>
            <person name="Chen Z."/>
            <person name="Dunbar C."/>
            <person name="Freedman E."/>
            <person name="Gearin G."/>
            <person name="Gellesch M."/>
            <person name="Goldberg J."/>
            <person name="Griggs A."/>
            <person name="Gujja S."/>
            <person name="Heiman D."/>
            <person name="Howarth C."/>
            <person name="Larson L."/>
            <person name="Lui A."/>
            <person name="MacDonald P.J.P."/>
            <person name="Montmayeur A."/>
            <person name="Murphy C."/>
            <person name="Neiman D."/>
            <person name="Pearson M."/>
            <person name="Priest M."/>
            <person name="Roberts A."/>
            <person name="Saif S."/>
            <person name="Shea T."/>
            <person name="Shenoy N."/>
            <person name="Sisk P."/>
            <person name="Stolte C."/>
            <person name="Sykes S."/>
            <person name="Wortman J."/>
            <person name="Nusbaum C."/>
            <person name="Birren B."/>
        </authorList>
    </citation>
    <scope>NUCLEOTIDE SEQUENCE [LARGE SCALE GENOMIC DNA]</scope>
    <source>
        <strain evidence="1 2">CM5</strain>
    </source>
</reference>
<dbReference type="HOGENOM" id="CLU_213722_0_0_9"/>
<comment type="caution">
    <text evidence="1">The sequence shown here is derived from an EMBL/GenBank/DDBJ whole genome shotgun (WGS) entry which is preliminary data.</text>
</comment>
<evidence type="ECO:0008006" key="3">
    <source>
        <dbReference type="Google" id="ProtNLM"/>
    </source>
</evidence>
<dbReference type="AlphaFoldDB" id="G9XEF4"/>
<evidence type="ECO:0000313" key="2">
    <source>
        <dbReference type="Proteomes" id="UP000003379"/>
    </source>
</evidence>
<sequence>MCKVLHISRASYYKWLHREVPGQELENIELATLIKTTS</sequence>
<dbReference type="Proteomes" id="UP000003379">
    <property type="component" value="Unassembled WGS sequence"/>
</dbReference>
<accession>G9XEF4</accession>
<evidence type="ECO:0000313" key="1">
    <source>
        <dbReference type="EMBL" id="EHL18812.1"/>
    </source>
</evidence>
<name>G9XEF4_9FIRM</name>
<gene>
    <name evidence="1" type="ORF">HMPREF9628_00498</name>
</gene>